<dbReference type="Pfam" id="PF07790">
    <property type="entry name" value="Pilin_N"/>
    <property type="match status" value="1"/>
</dbReference>
<keyword evidence="2" id="KW-0472">Membrane</keyword>
<comment type="caution">
    <text evidence="4">The sequence shown here is derived from an EMBL/GenBank/DDBJ whole genome shotgun (WGS) entry which is preliminary data.</text>
</comment>
<evidence type="ECO:0000313" key="4">
    <source>
        <dbReference type="EMBL" id="MFC7124725.1"/>
    </source>
</evidence>
<dbReference type="InterPro" id="IPR012859">
    <property type="entry name" value="Pilin_N_archaeal"/>
</dbReference>
<dbReference type="Proteomes" id="UP001596414">
    <property type="component" value="Unassembled WGS sequence"/>
</dbReference>
<protein>
    <submittedName>
        <fullName evidence="4">Type IV pilin</fullName>
    </submittedName>
</protein>
<reference evidence="4 5" key="1">
    <citation type="journal article" date="2014" name="Int. J. Syst. Evol. Microbiol.">
        <title>Complete genome sequence of Corynebacterium casei LMG S-19264T (=DSM 44701T), isolated from a smear-ripened cheese.</title>
        <authorList>
            <consortium name="US DOE Joint Genome Institute (JGI-PGF)"/>
            <person name="Walter F."/>
            <person name="Albersmeier A."/>
            <person name="Kalinowski J."/>
            <person name="Ruckert C."/>
        </authorList>
    </citation>
    <scope>NUCLEOTIDE SEQUENCE [LARGE SCALE GENOMIC DNA]</scope>
    <source>
        <strain evidence="4 5">CGMCC 4.7215</strain>
    </source>
</reference>
<keyword evidence="2" id="KW-0812">Transmembrane</keyword>
<sequence length="299" mass="31484">MQGVQTGGRAISPVIGVVLLVAIVVALAAGAGAMIFSLTDESDPQPNARLSLEPTDDANGTFVLRHAGGANLTGAETRLIGVVSEDALLDEQFVAGEEIKVRPVTDEVTLVWYGENTDHVLQRFDVEPSSLLYDPTEIDNRCDWVADDVKANGDLDMSDDKGICNVKEDLDTAIDDVNIDLDSGSALIGNLDTDGDVDLDSSDVVGSITSDADDITITSNSNVYGDIVAQSDTNIDIDGNSYVDGAVVVNDGSLSLDNVSIDGHVYADDSDFPGSCPDTTIGPSDTSCSEYDPRDPDDY</sequence>
<dbReference type="NCBIfam" id="TIGR02537">
    <property type="entry name" value="arch_flag_Nterm"/>
    <property type="match status" value="1"/>
</dbReference>
<keyword evidence="2" id="KW-1133">Transmembrane helix</keyword>
<feature type="region of interest" description="Disordered" evidence="1">
    <location>
        <begin position="271"/>
        <end position="299"/>
    </location>
</feature>
<gene>
    <name evidence="4" type="ORF">ACFQJ7_01535</name>
</gene>
<accession>A0ABD5X0K2</accession>
<proteinExistence type="predicted"/>
<dbReference type="AlphaFoldDB" id="A0ABD5X0K2"/>
<organism evidence="4 5">
    <name type="scientific">Halovenus rubra</name>
    <dbReference type="NCBI Taxonomy" id="869890"/>
    <lineage>
        <taxon>Archaea</taxon>
        <taxon>Methanobacteriati</taxon>
        <taxon>Methanobacteriota</taxon>
        <taxon>Stenosarchaea group</taxon>
        <taxon>Halobacteria</taxon>
        <taxon>Halobacteriales</taxon>
        <taxon>Haloarculaceae</taxon>
        <taxon>Halovenus</taxon>
    </lineage>
</organism>
<evidence type="ECO:0000256" key="1">
    <source>
        <dbReference type="SAM" id="MobiDB-lite"/>
    </source>
</evidence>
<evidence type="ECO:0000256" key="2">
    <source>
        <dbReference type="SAM" id="Phobius"/>
    </source>
</evidence>
<dbReference type="InterPro" id="IPR013373">
    <property type="entry name" value="Flagellin/pilin_N_arc"/>
</dbReference>
<feature type="compositionally biased region" description="Polar residues" evidence="1">
    <location>
        <begin position="277"/>
        <end position="289"/>
    </location>
</feature>
<feature type="domain" description="Archaeal Type IV pilin N-terminal" evidence="3">
    <location>
        <begin position="9"/>
        <end position="80"/>
    </location>
</feature>
<dbReference type="RefSeq" id="WP_267638492.1">
    <property type="nucleotide sequence ID" value="NZ_JAODIY010000013.1"/>
</dbReference>
<evidence type="ECO:0000313" key="5">
    <source>
        <dbReference type="Proteomes" id="UP001596414"/>
    </source>
</evidence>
<dbReference type="EMBL" id="JBHSZQ010000002">
    <property type="protein sequence ID" value="MFC7124725.1"/>
    <property type="molecule type" value="Genomic_DNA"/>
</dbReference>
<name>A0ABD5X0K2_9EURY</name>
<feature type="transmembrane region" description="Helical" evidence="2">
    <location>
        <begin position="12"/>
        <end position="36"/>
    </location>
</feature>
<evidence type="ECO:0000259" key="3">
    <source>
        <dbReference type="Pfam" id="PF07790"/>
    </source>
</evidence>